<accession>A0A7J9DZI6</accession>
<name>A0A7J9DZI6_9ROSI</name>
<evidence type="ECO:0000313" key="3">
    <source>
        <dbReference type="Proteomes" id="UP000593568"/>
    </source>
</evidence>
<comment type="caution">
    <text evidence="2">The sequence shown here is derived from an EMBL/GenBank/DDBJ whole genome shotgun (WGS) entry which is preliminary data.</text>
</comment>
<feature type="region of interest" description="Disordered" evidence="1">
    <location>
        <begin position="1"/>
        <end position="24"/>
    </location>
</feature>
<evidence type="ECO:0000313" key="2">
    <source>
        <dbReference type="EMBL" id="MBA0766202.1"/>
    </source>
</evidence>
<sequence length="64" mass="7191">MSSGRKKNKELASDNFPEKNGAGVRESLIPVKHRLPSNIHRKTIWKSLSREICGENRESSQGSN</sequence>
<organism evidence="2 3">
    <name type="scientific">Gossypium trilobum</name>
    <dbReference type="NCBI Taxonomy" id="34281"/>
    <lineage>
        <taxon>Eukaryota</taxon>
        <taxon>Viridiplantae</taxon>
        <taxon>Streptophyta</taxon>
        <taxon>Embryophyta</taxon>
        <taxon>Tracheophyta</taxon>
        <taxon>Spermatophyta</taxon>
        <taxon>Magnoliopsida</taxon>
        <taxon>eudicotyledons</taxon>
        <taxon>Gunneridae</taxon>
        <taxon>Pentapetalae</taxon>
        <taxon>rosids</taxon>
        <taxon>malvids</taxon>
        <taxon>Malvales</taxon>
        <taxon>Malvaceae</taxon>
        <taxon>Malvoideae</taxon>
        <taxon>Gossypium</taxon>
    </lineage>
</organism>
<evidence type="ECO:0000256" key="1">
    <source>
        <dbReference type="SAM" id="MobiDB-lite"/>
    </source>
</evidence>
<dbReference type="EMBL" id="JABEZW010000005">
    <property type="protein sequence ID" value="MBA0766202.1"/>
    <property type="molecule type" value="Genomic_DNA"/>
</dbReference>
<proteinExistence type="predicted"/>
<reference evidence="2 3" key="1">
    <citation type="journal article" date="2019" name="Genome Biol. Evol.">
        <title>Insights into the evolution of the New World diploid cottons (Gossypium, subgenus Houzingenia) based on genome sequencing.</title>
        <authorList>
            <person name="Grover C.E."/>
            <person name="Arick M.A. 2nd"/>
            <person name="Thrash A."/>
            <person name="Conover J.L."/>
            <person name="Sanders W.S."/>
            <person name="Peterson D.G."/>
            <person name="Frelichowski J.E."/>
            <person name="Scheffler J.A."/>
            <person name="Scheffler B.E."/>
            <person name="Wendel J.F."/>
        </authorList>
    </citation>
    <scope>NUCLEOTIDE SEQUENCE [LARGE SCALE GENOMIC DNA]</scope>
    <source>
        <strain evidence="2">8</strain>
        <tissue evidence="2">Leaf</tissue>
    </source>
</reference>
<keyword evidence="3" id="KW-1185">Reference proteome</keyword>
<dbReference type="Proteomes" id="UP000593568">
    <property type="component" value="Unassembled WGS sequence"/>
</dbReference>
<protein>
    <submittedName>
        <fullName evidence="2">Uncharacterized protein</fullName>
    </submittedName>
</protein>
<dbReference type="AlphaFoldDB" id="A0A7J9DZI6"/>
<gene>
    <name evidence="2" type="ORF">Gotri_015264</name>
</gene>